<dbReference type="GO" id="GO:0043856">
    <property type="term" value="F:anti-sigma factor antagonist activity"/>
    <property type="evidence" value="ECO:0007669"/>
    <property type="project" value="InterPro"/>
</dbReference>
<reference evidence="4" key="2">
    <citation type="submission" date="2020-09" db="EMBL/GenBank/DDBJ databases">
        <authorList>
            <person name="Sun Q."/>
            <person name="Zhou Y."/>
        </authorList>
    </citation>
    <scope>NUCLEOTIDE SEQUENCE</scope>
    <source>
        <strain evidence="4">CGMCC 4.7430</strain>
    </source>
</reference>
<dbReference type="Pfam" id="PF01740">
    <property type="entry name" value="STAS"/>
    <property type="match status" value="1"/>
</dbReference>
<dbReference type="SUPFAM" id="SSF52091">
    <property type="entry name" value="SpoIIaa-like"/>
    <property type="match status" value="1"/>
</dbReference>
<keyword evidence="5" id="KW-1185">Reference proteome</keyword>
<dbReference type="InterPro" id="IPR003658">
    <property type="entry name" value="Anti-sigma_ant"/>
</dbReference>
<dbReference type="AlphaFoldDB" id="A0A918A4X7"/>
<evidence type="ECO:0000259" key="3">
    <source>
        <dbReference type="PROSITE" id="PS50801"/>
    </source>
</evidence>
<sequence>MVVTFWQEDLCTVLHIVGELDVSGAPRLRAELDQVLASADPLRLVIDLTAVPFCDSVGLGVLVSLLNHARHTHGRLILVLGPGMISHLLVITNLDGHFETCASLQEARTALSAAA</sequence>
<evidence type="ECO:0000313" key="4">
    <source>
        <dbReference type="EMBL" id="GGP05843.1"/>
    </source>
</evidence>
<dbReference type="Proteomes" id="UP000660745">
    <property type="component" value="Unassembled WGS sequence"/>
</dbReference>
<dbReference type="InterPro" id="IPR002645">
    <property type="entry name" value="STAS_dom"/>
</dbReference>
<dbReference type="PANTHER" id="PTHR33495">
    <property type="entry name" value="ANTI-SIGMA FACTOR ANTAGONIST TM_1081-RELATED-RELATED"/>
    <property type="match status" value="1"/>
</dbReference>
<dbReference type="EMBL" id="BMNK01000003">
    <property type="protein sequence ID" value="GGP05843.1"/>
    <property type="molecule type" value="Genomic_DNA"/>
</dbReference>
<organism evidence="4 5">
    <name type="scientific">Nonomuraea glycinis</name>
    <dbReference type="NCBI Taxonomy" id="2047744"/>
    <lineage>
        <taxon>Bacteria</taxon>
        <taxon>Bacillati</taxon>
        <taxon>Actinomycetota</taxon>
        <taxon>Actinomycetes</taxon>
        <taxon>Streptosporangiales</taxon>
        <taxon>Streptosporangiaceae</taxon>
        <taxon>Nonomuraea</taxon>
    </lineage>
</organism>
<dbReference type="RefSeq" id="WP_189138859.1">
    <property type="nucleotide sequence ID" value="NZ_BMNK01000003.1"/>
</dbReference>
<reference evidence="4" key="1">
    <citation type="journal article" date="2014" name="Int. J. Syst. Evol. Microbiol.">
        <title>Complete genome sequence of Corynebacterium casei LMG S-19264T (=DSM 44701T), isolated from a smear-ripened cheese.</title>
        <authorList>
            <consortium name="US DOE Joint Genome Institute (JGI-PGF)"/>
            <person name="Walter F."/>
            <person name="Albersmeier A."/>
            <person name="Kalinowski J."/>
            <person name="Ruckert C."/>
        </authorList>
    </citation>
    <scope>NUCLEOTIDE SEQUENCE</scope>
    <source>
        <strain evidence="4">CGMCC 4.7430</strain>
    </source>
</reference>
<dbReference type="PANTHER" id="PTHR33495:SF2">
    <property type="entry name" value="ANTI-SIGMA FACTOR ANTAGONIST TM_1081-RELATED"/>
    <property type="match status" value="1"/>
</dbReference>
<comment type="similarity">
    <text evidence="1 2">Belongs to the anti-sigma-factor antagonist family.</text>
</comment>
<name>A0A918A4X7_9ACTN</name>
<dbReference type="CDD" id="cd07043">
    <property type="entry name" value="STAS_anti-anti-sigma_factors"/>
    <property type="match status" value="1"/>
</dbReference>
<dbReference type="PROSITE" id="PS50801">
    <property type="entry name" value="STAS"/>
    <property type="match status" value="1"/>
</dbReference>
<comment type="caution">
    <text evidence="4">The sequence shown here is derived from an EMBL/GenBank/DDBJ whole genome shotgun (WGS) entry which is preliminary data.</text>
</comment>
<evidence type="ECO:0000313" key="5">
    <source>
        <dbReference type="Proteomes" id="UP000660745"/>
    </source>
</evidence>
<protein>
    <recommendedName>
        <fullName evidence="2">Anti-sigma factor antagonist</fullName>
    </recommendedName>
</protein>
<evidence type="ECO:0000256" key="1">
    <source>
        <dbReference type="ARBA" id="ARBA00009013"/>
    </source>
</evidence>
<feature type="domain" description="STAS" evidence="3">
    <location>
        <begin position="13"/>
        <end position="114"/>
    </location>
</feature>
<accession>A0A918A4X7</accession>
<gene>
    <name evidence="4" type="ORF">GCM10012278_27040</name>
</gene>
<dbReference type="InterPro" id="IPR036513">
    <property type="entry name" value="STAS_dom_sf"/>
</dbReference>
<evidence type="ECO:0000256" key="2">
    <source>
        <dbReference type="RuleBase" id="RU003749"/>
    </source>
</evidence>
<dbReference type="NCBIfam" id="TIGR00377">
    <property type="entry name" value="ant_ant_sig"/>
    <property type="match status" value="1"/>
</dbReference>
<proteinExistence type="inferred from homology"/>
<dbReference type="Gene3D" id="3.30.750.24">
    <property type="entry name" value="STAS domain"/>
    <property type="match status" value="1"/>
</dbReference>